<proteinExistence type="predicted"/>
<protein>
    <recommendedName>
        <fullName evidence="1">DUF4062 domain-containing protein</fullName>
    </recommendedName>
</protein>
<sequence>MAKKPKLIVMVSSTVYGIEELLDRVYSILTNFGYEVWMSHKGTVPVLSNKTAFDNCLDAVKNCDLFLGIITTHYGSGKEDKKTKSITHQELLKAIELNKPRWVLAHDHVIFARTLLSNIGYKSSKKRSELDLHKNMVIDDLRVIDMYEAAILHDTSQLKERKGNWVQKFATPDDAQLYASAQFYRYQEVERFLEEHLKDAKAVRKQVSKEVKP</sequence>
<dbReference type="EMBL" id="FR695864">
    <property type="protein sequence ID" value="CBX26790.1"/>
    <property type="molecule type" value="Genomic_DNA"/>
</dbReference>
<feature type="domain" description="DUF4062" evidence="1">
    <location>
        <begin position="9"/>
        <end position="94"/>
    </location>
</feature>
<gene>
    <name evidence="2" type="ORF">N47_A08190</name>
</gene>
<dbReference type="AlphaFoldDB" id="E1Y896"/>
<organism evidence="2">
    <name type="scientific">uncultured Desulfobacterium sp</name>
    <dbReference type="NCBI Taxonomy" id="201089"/>
    <lineage>
        <taxon>Bacteria</taxon>
        <taxon>Pseudomonadati</taxon>
        <taxon>Thermodesulfobacteriota</taxon>
        <taxon>Desulfobacteria</taxon>
        <taxon>Desulfobacterales</taxon>
        <taxon>Desulfobacteriaceae</taxon>
        <taxon>Desulfobacterium</taxon>
        <taxon>environmental samples</taxon>
    </lineage>
</organism>
<name>E1Y896_9BACT</name>
<evidence type="ECO:0000313" key="2">
    <source>
        <dbReference type="EMBL" id="CBX26790.1"/>
    </source>
</evidence>
<dbReference type="InterPro" id="IPR025139">
    <property type="entry name" value="DUF4062"/>
</dbReference>
<reference evidence="2" key="1">
    <citation type="journal article" date="2011" name="Environ. Microbiol.">
        <title>Genomic insights into the metabolic potential of the polycyclic aromatic hydrocarbon degrading sulfate-reducing Deltaproteobacterium N47.</title>
        <authorList>
            <person name="Bergmann F."/>
            <person name="Selesi D."/>
            <person name="Weinmaier T."/>
            <person name="Tischler P."/>
            <person name="Rattei T."/>
            <person name="Meckenstock R.U."/>
        </authorList>
    </citation>
    <scope>NUCLEOTIDE SEQUENCE</scope>
</reference>
<dbReference type="Pfam" id="PF13271">
    <property type="entry name" value="DUF4062"/>
    <property type="match status" value="1"/>
</dbReference>
<evidence type="ECO:0000259" key="1">
    <source>
        <dbReference type="Pfam" id="PF13271"/>
    </source>
</evidence>
<accession>E1Y896</accession>